<evidence type="ECO:0000313" key="2">
    <source>
        <dbReference type="Proteomes" id="UP000241190"/>
    </source>
</evidence>
<gene>
    <name evidence="1" type="ORF">C9J52_12310</name>
</gene>
<sequence>MSAVMNNPAARLLNILEEGKQKNASQKCRTVWCQLLGIDVTDKITFLGKLGKVLALSAEVVDELKKIDGINVERYMNWCQPVEKAFSDSTFDSQWITFSQHLNEHVFNYLTMTSDFLSLRSPQPILPKSDVEKIAEDAKELILEITEANLPDNIKSYMLSQLKKVLVAADDYKITGSKEVVQIVEETFGHAILKNDLVKPVETNPVAKKFWTFMANAAVVTTIATGVLQLAPAVEKLFPDIPFTQDAVVEVIKIADRVDVDKIA</sequence>
<reference evidence="1 2" key="1">
    <citation type="submission" date="2018-03" db="EMBL/GenBank/DDBJ databases">
        <title>Whole genome sequencing of Histamine producing bacteria.</title>
        <authorList>
            <person name="Butler K."/>
        </authorList>
    </citation>
    <scope>NUCLEOTIDE SEQUENCE [LARGE SCALE GENOMIC DNA]</scope>
    <source>
        <strain evidence="1 2">ATCC 51761</strain>
    </source>
</reference>
<protein>
    <submittedName>
        <fullName evidence="1">Uncharacterized protein</fullName>
    </submittedName>
</protein>
<organism evidence="1 2">
    <name type="scientific">Photobacterium iliopiscarium</name>
    <dbReference type="NCBI Taxonomy" id="56192"/>
    <lineage>
        <taxon>Bacteria</taxon>
        <taxon>Pseudomonadati</taxon>
        <taxon>Pseudomonadota</taxon>
        <taxon>Gammaproteobacteria</taxon>
        <taxon>Vibrionales</taxon>
        <taxon>Vibrionaceae</taxon>
        <taxon>Photobacterium</taxon>
    </lineage>
</organism>
<dbReference type="EMBL" id="PYOP01000019">
    <property type="protein sequence ID" value="PSW95063.1"/>
    <property type="molecule type" value="Genomic_DNA"/>
</dbReference>
<evidence type="ECO:0000313" key="1">
    <source>
        <dbReference type="EMBL" id="PSW95063.1"/>
    </source>
</evidence>
<accession>A0ABX5GR91</accession>
<comment type="caution">
    <text evidence="1">The sequence shown here is derived from an EMBL/GenBank/DDBJ whole genome shotgun (WGS) entry which is preliminary data.</text>
</comment>
<dbReference type="RefSeq" id="WP_045037151.1">
    <property type="nucleotide sequence ID" value="NZ_JZSR01000017.1"/>
</dbReference>
<dbReference type="Proteomes" id="UP000241190">
    <property type="component" value="Unassembled WGS sequence"/>
</dbReference>
<proteinExistence type="predicted"/>
<keyword evidence="2" id="KW-1185">Reference proteome</keyword>
<name>A0ABX5GR91_9GAMM</name>